<dbReference type="Proteomes" id="UP000294562">
    <property type="component" value="Unassembled WGS sequence"/>
</dbReference>
<evidence type="ECO:0000256" key="1">
    <source>
        <dbReference type="ARBA" id="ARBA00022729"/>
    </source>
</evidence>
<dbReference type="OrthoDB" id="7203955at2"/>
<comment type="caution">
    <text evidence="4">The sequence shown here is derived from an EMBL/GenBank/DDBJ whole genome shotgun (WGS) entry which is preliminary data.</text>
</comment>
<gene>
    <name evidence="4" type="ORF">E2L05_06410</name>
</gene>
<sequence length="183" mass="19673">MAVSILEQVGRVRLSGCQKQAAQARRNMAKTSLAHELRLLLGAALCATLVSCSPIERSHGYVPADDQLAEIAVGDDTRDSVVEKIGAPLTRGVEDEDAWYYVSSERRTIGPFAPVTTKRDIVAVRFSDAGTVENIERFNETDGQVVVLTARVTDPSVSELGILRRIFGNVGTPSAGDFLGEGN</sequence>
<dbReference type="Gene3D" id="3.30.1450.10">
    <property type="match status" value="1"/>
</dbReference>
<dbReference type="AlphaFoldDB" id="A0A4R6AZ09"/>
<evidence type="ECO:0000256" key="2">
    <source>
        <dbReference type="ARBA" id="ARBA00023136"/>
    </source>
</evidence>
<reference evidence="4 5" key="1">
    <citation type="submission" date="2019-03" db="EMBL/GenBank/DDBJ databases">
        <title>Rhodobacteraceae bacterium SM1902, a new member of the family Rhodobacteraceae isolated from Yantai.</title>
        <authorList>
            <person name="Sun Y."/>
        </authorList>
    </citation>
    <scope>NUCLEOTIDE SEQUENCE [LARGE SCALE GENOMIC DNA]</scope>
    <source>
        <strain evidence="4 5">SM1902</strain>
    </source>
</reference>
<evidence type="ECO:0000313" key="4">
    <source>
        <dbReference type="EMBL" id="TDL89497.1"/>
    </source>
</evidence>
<proteinExistence type="predicted"/>
<evidence type="ECO:0000259" key="3">
    <source>
        <dbReference type="Pfam" id="PF04355"/>
    </source>
</evidence>
<evidence type="ECO:0000313" key="5">
    <source>
        <dbReference type="Proteomes" id="UP000294562"/>
    </source>
</evidence>
<feature type="domain" description="Outer membrane protein assembly factor BamE" evidence="3">
    <location>
        <begin position="60"/>
        <end position="135"/>
    </location>
</feature>
<dbReference type="GO" id="GO:0019867">
    <property type="term" value="C:outer membrane"/>
    <property type="evidence" value="ECO:0007669"/>
    <property type="project" value="InterPro"/>
</dbReference>
<keyword evidence="2" id="KW-0472">Membrane</keyword>
<accession>A0A4R6AZ09</accession>
<name>A0A4R6AZ09_9RHOB</name>
<dbReference type="Pfam" id="PF04355">
    <property type="entry name" value="BamE"/>
    <property type="match status" value="1"/>
</dbReference>
<dbReference type="InterPro" id="IPR007450">
    <property type="entry name" value="BamE_dom"/>
</dbReference>
<keyword evidence="1" id="KW-0732">Signal</keyword>
<keyword evidence="5" id="KW-1185">Reference proteome</keyword>
<organism evidence="4 5">
    <name type="scientific">Meridianimarinicoccus aquatilis</name>
    <dbReference type="NCBI Taxonomy" id="2552766"/>
    <lineage>
        <taxon>Bacteria</taxon>
        <taxon>Pseudomonadati</taxon>
        <taxon>Pseudomonadota</taxon>
        <taxon>Alphaproteobacteria</taxon>
        <taxon>Rhodobacterales</taxon>
        <taxon>Paracoccaceae</taxon>
        <taxon>Meridianimarinicoccus</taxon>
    </lineage>
</organism>
<dbReference type="EMBL" id="SMZO01000010">
    <property type="protein sequence ID" value="TDL89497.1"/>
    <property type="molecule type" value="Genomic_DNA"/>
</dbReference>
<protein>
    <submittedName>
        <fullName evidence="4">Outer membrane protein assembly factor BamE</fullName>
    </submittedName>
</protein>
<dbReference type="InterPro" id="IPR037873">
    <property type="entry name" value="BamE-like"/>
</dbReference>